<protein>
    <submittedName>
        <fullName evidence="1">Uncharacterized protein</fullName>
    </submittedName>
</protein>
<keyword evidence="2" id="KW-1185">Reference proteome</keyword>
<proteinExistence type="predicted"/>
<gene>
    <name evidence="1" type="ORF">L1987_54480</name>
</gene>
<evidence type="ECO:0000313" key="2">
    <source>
        <dbReference type="Proteomes" id="UP001056120"/>
    </source>
</evidence>
<dbReference type="EMBL" id="CM042035">
    <property type="protein sequence ID" value="KAI3754692.1"/>
    <property type="molecule type" value="Genomic_DNA"/>
</dbReference>
<accession>A0ACB9E8A5</accession>
<sequence>MGFERLLKLKMDGIPAKMGHFVVDSFCPKKMQINVEKHKININCEAIHQLLGVPCGDVTIESMGKFKKGDESVRAWRNKYTLLYVDSIKCKGIKMDKNTNPIRIWNMSRLKERQKWEIENGGFGKGKFKRLSKVIVDDDEGDIGYSMGDEIEVLEKVFDVLQKQKNLFDSKFRRLFENHPQRQEVLELKAKYDILMHSTGKKVVQSEAGVSKTNEQIQSALEDLANNNRSNDENESDNDGENENNDKEEAEDQESENDNSTGVDQDRQEERGDSEDNAADDHDPQETEDSEDAENGQEKKNGNGADSEDNVGWKNVEEKFLGGLVESDAVTVSLEHGEIEEINNFKDTEAITKEEELVWEYLFKEDGMMYKLYGKKKMKLDDEQKMKGKGKVATDEESETVFRNNFNLEVEKFRFKTLHYDTKVFSKVIDAWVDVLNYEEKYFNYFPVLMVQGKTSS</sequence>
<organism evidence="1 2">
    <name type="scientific">Smallanthus sonchifolius</name>
    <dbReference type="NCBI Taxonomy" id="185202"/>
    <lineage>
        <taxon>Eukaryota</taxon>
        <taxon>Viridiplantae</taxon>
        <taxon>Streptophyta</taxon>
        <taxon>Embryophyta</taxon>
        <taxon>Tracheophyta</taxon>
        <taxon>Spermatophyta</taxon>
        <taxon>Magnoliopsida</taxon>
        <taxon>eudicotyledons</taxon>
        <taxon>Gunneridae</taxon>
        <taxon>Pentapetalae</taxon>
        <taxon>asterids</taxon>
        <taxon>campanulids</taxon>
        <taxon>Asterales</taxon>
        <taxon>Asteraceae</taxon>
        <taxon>Asteroideae</taxon>
        <taxon>Heliantheae alliance</taxon>
        <taxon>Millerieae</taxon>
        <taxon>Smallanthus</taxon>
    </lineage>
</organism>
<name>A0ACB9E8A5_9ASTR</name>
<dbReference type="Proteomes" id="UP001056120">
    <property type="component" value="Linkage Group LG18"/>
</dbReference>
<comment type="caution">
    <text evidence="1">The sequence shown here is derived from an EMBL/GenBank/DDBJ whole genome shotgun (WGS) entry which is preliminary data.</text>
</comment>
<reference evidence="2" key="1">
    <citation type="journal article" date="2022" name="Mol. Ecol. Resour.">
        <title>The genomes of chicory, endive, great burdock and yacon provide insights into Asteraceae palaeo-polyploidization history and plant inulin production.</title>
        <authorList>
            <person name="Fan W."/>
            <person name="Wang S."/>
            <person name="Wang H."/>
            <person name="Wang A."/>
            <person name="Jiang F."/>
            <person name="Liu H."/>
            <person name="Zhao H."/>
            <person name="Xu D."/>
            <person name="Zhang Y."/>
        </authorList>
    </citation>
    <scope>NUCLEOTIDE SEQUENCE [LARGE SCALE GENOMIC DNA]</scope>
    <source>
        <strain evidence="2">cv. Yunnan</strain>
    </source>
</reference>
<reference evidence="1 2" key="2">
    <citation type="journal article" date="2022" name="Mol. Ecol. Resour.">
        <title>The genomes of chicory, endive, great burdock and yacon provide insights into Asteraceae paleo-polyploidization history and plant inulin production.</title>
        <authorList>
            <person name="Fan W."/>
            <person name="Wang S."/>
            <person name="Wang H."/>
            <person name="Wang A."/>
            <person name="Jiang F."/>
            <person name="Liu H."/>
            <person name="Zhao H."/>
            <person name="Xu D."/>
            <person name="Zhang Y."/>
        </authorList>
    </citation>
    <scope>NUCLEOTIDE SEQUENCE [LARGE SCALE GENOMIC DNA]</scope>
    <source>
        <strain evidence="2">cv. Yunnan</strain>
        <tissue evidence="1">Leaves</tissue>
    </source>
</reference>
<evidence type="ECO:0000313" key="1">
    <source>
        <dbReference type="EMBL" id="KAI3754692.1"/>
    </source>
</evidence>